<keyword evidence="4" id="KW-1185">Reference proteome</keyword>
<dbReference type="Pfam" id="PF00092">
    <property type="entry name" value="VWA"/>
    <property type="match status" value="1"/>
</dbReference>
<proteinExistence type="predicted"/>
<dbReference type="InterPro" id="IPR002035">
    <property type="entry name" value="VWF_A"/>
</dbReference>
<reference evidence="3 4" key="1">
    <citation type="submission" date="2015-01" db="EMBL/GenBank/DDBJ databases">
        <title>The Genome Sequence of Cladophialophora immunda CBS83496.</title>
        <authorList>
            <consortium name="The Broad Institute Genomics Platform"/>
            <person name="Cuomo C."/>
            <person name="de Hoog S."/>
            <person name="Gorbushina A."/>
            <person name="Stielow B."/>
            <person name="Teixiera M."/>
            <person name="Abouelleil A."/>
            <person name="Chapman S.B."/>
            <person name="Priest M."/>
            <person name="Young S.K."/>
            <person name="Wortman J."/>
            <person name="Nusbaum C."/>
            <person name="Birren B."/>
        </authorList>
    </citation>
    <scope>NUCLEOTIDE SEQUENCE [LARGE SCALE GENOMIC DNA]</scope>
    <source>
        <strain evidence="3 4">CBS 83496</strain>
    </source>
</reference>
<evidence type="ECO:0000313" key="4">
    <source>
        <dbReference type="Proteomes" id="UP000054466"/>
    </source>
</evidence>
<dbReference type="PANTHER" id="PTHR34706:SF1">
    <property type="entry name" value="VWFA DOMAIN-CONTAINING PROTEIN"/>
    <property type="match status" value="1"/>
</dbReference>
<dbReference type="InterPro" id="IPR036465">
    <property type="entry name" value="vWFA_dom_sf"/>
</dbReference>
<feature type="compositionally biased region" description="Low complexity" evidence="1">
    <location>
        <begin position="38"/>
        <end position="74"/>
    </location>
</feature>
<dbReference type="PROSITE" id="PS50234">
    <property type="entry name" value="VWFA"/>
    <property type="match status" value="1"/>
</dbReference>
<gene>
    <name evidence="3" type="ORF">PV07_01557</name>
</gene>
<feature type="domain" description="VWFA" evidence="2">
    <location>
        <begin position="149"/>
        <end position="318"/>
    </location>
</feature>
<organism evidence="3 4">
    <name type="scientific">Cladophialophora immunda</name>
    <dbReference type="NCBI Taxonomy" id="569365"/>
    <lineage>
        <taxon>Eukaryota</taxon>
        <taxon>Fungi</taxon>
        <taxon>Dikarya</taxon>
        <taxon>Ascomycota</taxon>
        <taxon>Pezizomycotina</taxon>
        <taxon>Eurotiomycetes</taxon>
        <taxon>Chaetothyriomycetidae</taxon>
        <taxon>Chaetothyriales</taxon>
        <taxon>Herpotrichiellaceae</taxon>
        <taxon>Cladophialophora</taxon>
    </lineage>
</organism>
<feature type="compositionally biased region" description="Low complexity" evidence="1">
    <location>
        <begin position="86"/>
        <end position="99"/>
    </location>
</feature>
<feature type="region of interest" description="Disordered" evidence="1">
    <location>
        <begin position="35"/>
        <end position="134"/>
    </location>
</feature>
<protein>
    <recommendedName>
        <fullName evidence="2">VWFA domain-containing protein</fullName>
    </recommendedName>
</protein>
<dbReference type="EMBL" id="KN847040">
    <property type="protein sequence ID" value="KIW34802.1"/>
    <property type="molecule type" value="Genomic_DNA"/>
</dbReference>
<evidence type="ECO:0000256" key="1">
    <source>
        <dbReference type="SAM" id="MobiDB-lite"/>
    </source>
</evidence>
<feature type="compositionally biased region" description="Low complexity" evidence="1">
    <location>
        <begin position="108"/>
        <end position="122"/>
    </location>
</feature>
<evidence type="ECO:0000259" key="2">
    <source>
        <dbReference type="PROSITE" id="PS50234"/>
    </source>
</evidence>
<name>A0A0D2BB49_9EURO</name>
<dbReference type="SUPFAM" id="SSF53300">
    <property type="entry name" value="vWA-like"/>
    <property type="match status" value="1"/>
</dbReference>
<evidence type="ECO:0000313" key="3">
    <source>
        <dbReference type="EMBL" id="KIW34802.1"/>
    </source>
</evidence>
<dbReference type="PANTHER" id="PTHR34706">
    <property type="entry name" value="SLR1338 PROTEIN"/>
    <property type="match status" value="1"/>
</dbReference>
<dbReference type="VEuPathDB" id="FungiDB:PV07_01557"/>
<dbReference type="AlphaFoldDB" id="A0A0D2BB49"/>
<dbReference type="HOGENOM" id="CLU_040578_0_0_1"/>
<dbReference type="GeneID" id="27340751"/>
<dbReference type="OrthoDB" id="2142040at2759"/>
<sequence>MATSILVHHDSFHSRRDHRLPDKMDNIFRRFSSRKSFKSNASSVVSSRPSVPAPSSSSSASSTASSQRQSQTPPIAWARNNQDASNPFAATTPTRRPAAAEPPPPYSPRSASNNNNTTTNSNVPYSPADLSNPMQVADDSPYAFLRTFDTIFLIDDSGSMAGRSWRETSAALAAIAPICTAHDPDGIDVYFLNHRNPHATGSQGGYTNITTTAAVQSLFQNVRPLGGTPTGTRLNQILKPYLAELAESVDRQSADAPAVRPLNIIVITDGVPSDDVESVIVNAARKLDALSAEPWQVGIQFFQVGREPEAADMLRELDDALSGEYHIRDMVDTVPWNGEEGGSAGGDDDQGLTAQGLLKVCLGSVVRRWDRRSV</sequence>
<dbReference type="SMART" id="SM00327">
    <property type="entry name" value="VWA"/>
    <property type="match status" value="1"/>
</dbReference>
<dbReference type="Proteomes" id="UP000054466">
    <property type="component" value="Unassembled WGS sequence"/>
</dbReference>
<dbReference type="RefSeq" id="XP_016255018.1">
    <property type="nucleotide sequence ID" value="XM_016388090.1"/>
</dbReference>
<dbReference type="Gene3D" id="3.40.50.410">
    <property type="entry name" value="von Willebrand factor, type A domain"/>
    <property type="match status" value="1"/>
</dbReference>
<accession>A0A0D2BB49</accession>
<dbReference type="STRING" id="569365.A0A0D2BB49"/>